<dbReference type="Pfam" id="PF18052">
    <property type="entry name" value="Rx_N"/>
    <property type="match status" value="1"/>
</dbReference>
<dbReference type="Gramene" id="TRITD3Bv1G280300.2">
    <property type="protein sequence ID" value="TRITD3Bv1G280300.2"/>
    <property type="gene ID" value="TRITD3Bv1G280300"/>
</dbReference>
<evidence type="ECO:0008006" key="13">
    <source>
        <dbReference type="Google" id="ProtNLM"/>
    </source>
</evidence>
<evidence type="ECO:0000256" key="6">
    <source>
        <dbReference type="ARBA" id="ARBA00023054"/>
    </source>
</evidence>
<keyword evidence="6" id="KW-0175">Coiled coil</keyword>
<dbReference type="CDD" id="cd14798">
    <property type="entry name" value="RX-CC_like"/>
    <property type="match status" value="1"/>
</dbReference>
<evidence type="ECO:0000256" key="5">
    <source>
        <dbReference type="ARBA" id="ARBA00022821"/>
    </source>
</evidence>
<evidence type="ECO:0000313" key="12">
    <source>
        <dbReference type="Proteomes" id="UP000324705"/>
    </source>
</evidence>
<dbReference type="InterPro" id="IPR044974">
    <property type="entry name" value="Disease_R_plants"/>
</dbReference>
<evidence type="ECO:0000259" key="7">
    <source>
        <dbReference type="Pfam" id="PF00931"/>
    </source>
</evidence>
<comment type="similarity">
    <text evidence="1">Belongs to the disease resistance NB-LRR family.</text>
</comment>
<dbReference type="PRINTS" id="PR00364">
    <property type="entry name" value="DISEASERSIST"/>
</dbReference>
<evidence type="ECO:0000259" key="8">
    <source>
        <dbReference type="Pfam" id="PF18052"/>
    </source>
</evidence>
<evidence type="ECO:0000256" key="3">
    <source>
        <dbReference type="ARBA" id="ARBA00022737"/>
    </source>
</evidence>
<feature type="domain" description="NB-ARC" evidence="7">
    <location>
        <begin position="189"/>
        <end position="343"/>
    </location>
</feature>
<dbReference type="InterPro" id="IPR027417">
    <property type="entry name" value="P-loop_NTPase"/>
</dbReference>
<dbReference type="GO" id="GO:0043531">
    <property type="term" value="F:ADP binding"/>
    <property type="evidence" value="ECO:0007669"/>
    <property type="project" value="InterPro"/>
</dbReference>
<gene>
    <name evidence="11" type="ORF">TRITD_3Bv1G280300</name>
</gene>
<name>A0A9R1SAN2_TRITD</name>
<evidence type="ECO:0000259" key="10">
    <source>
        <dbReference type="Pfam" id="PF23598"/>
    </source>
</evidence>
<keyword evidence="3" id="KW-0677">Repeat</keyword>
<dbReference type="PANTHER" id="PTHR23155">
    <property type="entry name" value="DISEASE RESISTANCE PROTEIN RP"/>
    <property type="match status" value="1"/>
</dbReference>
<dbReference type="SUPFAM" id="SSF52047">
    <property type="entry name" value="RNI-like"/>
    <property type="match status" value="1"/>
</dbReference>
<evidence type="ECO:0000256" key="1">
    <source>
        <dbReference type="ARBA" id="ARBA00008894"/>
    </source>
</evidence>
<feature type="domain" description="Disease resistance N-terminal" evidence="8">
    <location>
        <begin position="13"/>
        <end position="88"/>
    </location>
</feature>
<keyword evidence="2" id="KW-0433">Leucine-rich repeat</keyword>
<dbReference type="PANTHER" id="PTHR23155:SF1135">
    <property type="entry name" value="OS08G0246300 PROTEIN"/>
    <property type="match status" value="1"/>
</dbReference>
<dbReference type="InterPro" id="IPR038005">
    <property type="entry name" value="RX-like_CC"/>
</dbReference>
<dbReference type="InterPro" id="IPR002182">
    <property type="entry name" value="NB-ARC"/>
</dbReference>
<dbReference type="InterPro" id="IPR041118">
    <property type="entry name" value="Rx_N"/>
</dbReference>
<keyword evidence="5" id="KW-0611">Plant defense</keyword>
<feature type="domain" description="Disease resistance R13L4/SHOC-2-like LRR" evidence="10">
    <location>
        <begin position="1072"/>
        <end position="1302"/>
    </location>
</feature>
<dbReference type="Gene3D" id="3.80.10.10">
    <property type="entry name" value="Ribonuclease Inhibitor"/>
    <property type="match status" value="1"/>
</dbReference>
<keyword evidence="12" id="KW-1185">Reference proteome</keyword>
<evidence type="ECO:0000259" key="9">
    <source>
        <dbReference type="Pfam" id="PF23559"/>
    </source>
</evidence>
<dbReference type="EMBL" id="LT934116">
    <property type="protein sequence ID" value="VAH86516.1"/>
    <property type="molecule type" value="Genomic_DNA"/>
</dbReference>
<accession>A0A9R1SAN2</accession>
<dbReference type="Gene3D" id="3.40.50.300">
    <property type="entry name" value="P-loop containing nucleotide triphosphate hydrolases"/>
    <property type="match status" value="2"/>
</dbReference>
<dbReference type="Gene3D" id="1.20.5.4130">
    <property type="match status" value="1"/>
</dbReference>
<dbReference type="InterPro" id="IPR032675">
    <property type="entry name" value="LRR_dom_sf"/>
</dbReference>
<evidence type="ECO:0000313" key="11">
    <source>
        <dbReference type="EMBL" id="VAH86516.1"/>
    </source>
</evidence>
<dbReference type="Proteomes" id="UP000324705">
    <property type="component" value="Chromosome 3B"/>
</dbReference>
<sequence length="1324" mass="151428">MAEFALGLTKTAVEGTVSLVKSAIEEEADLKEKMQNDLVFITGEFEVMQSFLQIANKERTKNEVMRTWVRQLRNLAFDVEDCVELVVHLDYKSPWWACLPRVWHTVRCNALPLPLDEAVAEIKQLKSRVEDVSQRNTRYHHLVSDSGPEAISSAMVTTGTAAFHMLRKVWEDAGKRRETGDLQELITRKGNDLQVISVWGSKGGDLGTTSIFREVYTNPKICEEFKCRAWVKLKHPFDPDEFLESLLTQFYLSYHQAKVGADIDMKAKLKQYMITQRYLIILEEVSTVMQWDAIKMHFLDSKNGSQIVVSTQLGVALSCTEEPKLVSELSRFSDGHSLCAFSRKVPGYCNDMGELKWRVKCRGVFSVFGIGQRKSVMVRKLFHSIVQKKEVFDGLAFRLYRWVHVLHPFNLEHFSRQLYQDLSSNVVECDPYYCGMSILWGMKEQELVEGCRKLLSEDSLVVITGLKSSKEWDTIKKNFLSDTTKCCIIIITEEKRVAEHCVENKKDRILHIDDPIEGSVFSSFRDEAYEWINNFELVGHQDVVARKLLELMQSSHGVVSVWGIAGVGKSALIRYIYCHLMLRLDRRISDSADGETFEKYSWVDVPHPFDLAGFYQRLFLDFHSDDIQAKEKVAVGIMEGQDHIQACDRLLRQHACLVVIDGLQSTHDWDLIKTNLLMGYTKSCIVVITYEASVARHCVEKESQMVNIKRLEPDVARHLFTKIASNDEAWTPYEKKLYEDIIVPKCGGLPKVIEAVGRYRKNQTSNEFHRNRLQDIGQNFMEILERDQREHLRDLFYWMQSYFDACSDSLKPCIFYMSVFSPYQNIRQRRLLRRWIAEGYSRNTPSMSAEDKGEILFHELVNLSIVQPKGRTLVCYNGFFHEYIISRPMEDNHIFFLDGHCRGDLQRSGQHLTISNSWDRDKAVFKSIDFSRLRSLTVSGKWESFLINRSMKILRVLDLEDTSGVTNDDLEHILRILSRLKFLSLRGCGEISRLPKSVGGLRQLQTLDVRRTSIVTLPHAIINLQKLQYIRAGTAEAESRDGCSMATETDEGAITSSSKRAATLAVDRDGMGVKVPAKIRGLAALHTLGVVNVRGAGGKAFLKELKELNQLRKLRVSGINMKTVKEFFSAISDHIHLESLWVRFDKDKQSSFVTLDDNIPHPPKNIKSLKLHGHVHILPGWIGQLDNLDKVDLDMLKQEDIQYALADLPALRRLHVKLMMQDCELDFTASGPFLDSKVLQINCTSSSRLEVAFAGFRTLGVEVLKVHCSSGSSLRLHGLVDLKSLKEVCLEGSYRDELKEDLMQQLDQWPRDSDNKPVLSTCSK</sequence>
<dbReference type="GO" id="GO:0098542">
    <property type="term" value="P:defense response to other organism"/>
    <property type="evidence" value="ECO:0007669"/>
    <property type="project" value="TreeGrafter"/>
</dbReference>
<feature type="domain" description="NB-ARC" evidence="7">
    <location>
        <begin position="543"/>
        <end position="726"/>
    </location>
</feature>
<dbReference type="SUPFAM" id="SSF52540">
    <property type="entry name" value="P-loop containing nucleoside triphosphate hydrolases"/>
    <property type="match status" value="2"/>
</dbReference>
<proteinExistence type="inferred from homology"/>
<reference evidence="11 12" key="1">
    <citation type="submission" date="2017-09" db="EMBL/GenBank/DDBJ databases">
        <authorList>
            <consortium name="International Durum Wheat Genome Sequencing Consortium (IDWGSC)"/>
            <person name="Milanesi L."/>
        </authorList>
    </citation>
    <scope>NUCLEOTIDE SEQUENCE [LARGE SCALE GENOMIC DNA]</scope>
    <source>
        <strain evidence="12">cv. Svevo</strain>
    </source>
</reference>
<dbReference type="Pfam" id="PF23598">
    <property type="entry name" value="LRR_14"/>
    <property type="match status" value="2"/>
</dbReference>
<dbReference type="Pfam" id="PF23559">
    <property type="entry name" value="WHD_DRP"/>
    <property type="match status" value="1"/>
</dbReference>
<dbReference type="Pfam" id="PF00931">
    <property type="entry name" value="NB-ARC"/>
    <property type="match status" value="2"/>
</dbReference>
<feature type="domain" description="Disease resistance R13L4/SHOC-2-like LRR" evidence="10">
    <location>
        <begin position="933"/>
        <end position="1034"/>
    </location>
</feature>
<dbReference type="InterPro" id="IPR055414">
    <property type="entry name" value="LRR_R13L4/SHOC2-like"/>
</dbReference>
<dbReference type="InterPro" id="IPR058922">
    <property type="entry name" value="WHD_DRP"/>
</dbReference>
<protein>
    <recommendedName>
        <fullName evidence="13">Disease resistance protein RPM1</fullName>
    </recommendedName>
</protein>
<evidence type="ECO:0000256" key="4">
    <source>
        <dbReference type="ARBA" id="ARBA00022741"/>
    </source>
</evidence>
<organism evidence="11 12">
    <name type="scientific">Triticum turgidum subsp. durum</name>
    <name type="common">Durum wheat</name>
    <name type="synonym">Triticum durum</name>
    <dbReference type="NCBI Taxonomy" id="4567"/>
    <lineage>
        <taxon>Eukaryota</taxon>
        <taxon>Viridiplantae</taxon>
        <taxon>Streptophyta</taxon>
        <taxon>Embryophyta</taxon>
        <taxon>Tracheophyta</taxon>
        <taxon>Spermatophyta</taxon>
        <taxon>Magnoliopsida</taxon>
        <taxon>Liliopsida</taxon>
        <taxon>Poales</taxon>
        <taxon>Poaceae</taxon>
        <taxon>BOP clade</taxon>
        <taxon>Pooideae</taxon>
        <taxon>Triticodae</taxon>
        <taxon>Triticeae</taxon>
        <taxon>Triticinae</taxon>
        <taxon>Triticum</taxon>
    </lineage>
</organism>
<keyword evidence="4" id="KW-0547">Nucleotide-binding</keyword>
<feature type="domain" description="Disease resistance protein winged helix" evidence="9">
    <location>
        <begin position="820"/>
        <end position="871"/>
    </location>
</feature>
<evidence type="ECO:0000256" key="2">
    <source>
        <dbReference type="ARBA" id="ARBA00022614"/>
    </source>
</evidence>